<keyword evidence="3" id="KW-1185">Reference proteome</keyword>
<organism evidence="1 3">
    <name type="scientific">Candidatus Accumulibacter cognatus</name>
    <dbReference type="NCBI Taxonomy" id="2954383"/>
    <lineage>
        <taxon>Bacteria</taxon>
        <taxon>Pseudomonadati</taxon>
        <taxon>Pseudomonadota</taxon>
        <taxon>Betaproteobacteria</taxon>
        <taxon>Candidatus Accumulibacter</taxon>
    </lineage>
</organism>
<dbReference type="EMBL" id="CP058708">
    <property type="protein sequence ID" value="QLH49598.1"/>
    <property type="molecule type" value="Genomic_DNA"/>
</dbReference>
<accession>A0A7D5SDC0</accession>
<gene>
    <name evidence="1" type="ORF">AW06_001298</name>
    <name evidence="2" type="ORF">HWD57_07260</name>
</gene>
<proteinExistence type="predicted"/>
<evidence type="ECO:0000313" key="2">
    <source>
        <dbReference type="EMBL" id="QLH49598.1"/>
    </source>
</evidence>
<dbReference type="STRING" id="1453999.AW06_001298"/>
<reference evidence="2" key="3">
    <citation type="submission" date="2020-06" db="EMBL/GenBank/DDBJ databases">
        <authorList>
            <person name="Arumugam K."/>
            <person name="Besarab I."/>
            <person name="Haryono M."/>
            <person name="Bagci C."/>
            <person name="Beier S."/>
            <person name="Buchfink B."/>
            <person name="Gorska A."/>
            <person name="Qiu G."/>
            <person name="Huson D.H."/>
            <person name="Williams R.B."/>
        </authorList>
    </citation>
    <scope>NUCLEOTIDE SEQUENCE</scope>
    <source>
        <strain evidence="2">SSA1</strain>
    </source>
</reference>
<evidence type="ECO:0000313" key="1">
    <source>
        <dbReference type="EMBL" id="KFB77604.1"/>
    </source>
</evidence>
<reference evidence="1 3" key="1">
    <citation type="submission" date="2014-02" db="EMBL/GenBank/DDBJ databases">
        <title>Expanding our view of genomic diversity in Candidatus Accumulibacter clades.</title>
        <authorList>
            <person name="Skennerton C.T."/>
            <person name="Barr J.J."/>
            <person name="Slater F.R."/>
            <person name="Bond P.L."/>
            <person name="Tyson G.W."/>
        </authorList>
    </citation>
    <scope>NUCLEOTIDE SEQUENCE [LARGE SCALE GENOMIC DNA]</scope>
    <source>
        <strain evidence="3">SK-02</strain>
    </source>
</reference>
<sequence>MKTPMILPWLASKTGVSDHRAEELWRAACRQAEWFTGKRDDSSYWGVVLQNLLDLLEQERLRAYPLLVWPSLLMQGGLQYWSLLTQHWLLAASRSLQSGRQR</sequence>
<dbReference type="KEGG" id="acog:HWD57_07260"/>
<evidence type="ECO:0000313" key="4">
    <source>
        <dbReference type="Proteomes" id="UP000509684"/>
    </source>
</evidence>
<dbReference type="RefSeq" id="WP_138678123.1">
    <property type="nucleotide sequence ID" value="NZ_JDST02000021.1"/>
</dbReference>
<dbReference type="EMBL" id="JDST02000021">
    <property type="protein sequence ID" value="KFB77604.1"/>
    <property type="molecule type" value="Genomic_DNA"/>
</dbReference>
<dbReference type="Proteomes" id="UP000021315">
    <property type="component" value="Unassembled WGS sequence"/>
</dbReference>
<reference evidence="2 4" key="2">
    <citation type="journal article" date="2019" name="Microbiome">
        <title>Annotated bacterial chromosomes from frame-shift-corrected long-read metagenomic data.</title>
        <authorList>
            <person name="Arumugam K."/>
            <person name="Bagci C."/>
            <person name="Bessarab I."/>
            <person name="Beier S."/>
            <person name="Buchfink B."/>
            <person name="Gorska A."/>
            <person name="Qiu G."/>
            <person name="Huson D.H."/>
            <person name="Williams R.B.H."/>
        </authorList>
    </citation>
    <scope>NUCLEOTIDE SEQUENCE [LARGE SCALE GENOMIC DNA]</scope>
    <source>
        <strain evidence="2">SSA1</strain>
    </source>
</reference>
<dbReference type="Proteomes" id="UP000509684">
    <property type="component" value="Chromosome"/>
</dbReference>
<protein>
    <submittedName>
        <fullName evidence="1">Uncharacterized protein</fullName>
    </submittedName>
</protein>
<dbReference type="AlphaFoldDB" id="A0A080MK20"/>
<name>A0A080MK20_9PROT</name>
<accession>A0A080MK20</accession>
<evidence type="ECO:0000313" key="3">
    <source>
        <dbReference type="Proteomes" id="UP000021315"/>
    </source>
</evidence>